<evidence type="ECO:0000256" key="1">
    <source>
        <dbReference type="ARBA" id="ARBA00022512"/>
    </source>
</evidence>
<dbReference type="SMART" id="SM00894">
    <property type="entry name" value="Excalibur"/>
    <property type="match status" value="1"/>
</dbReference>
<feature type="domain" description="Gram-positive cocci surface proteins LPxTG" evidence="8">
    <location>
        <begin position="124"/>
        <end position="161"/>
    </location>
</feature>
<evidence type="ECO:0000313" key="9">
    <source>
        <dbReference type="EMBL" id="GAA0640870.1"/>
    </source>
</evidence>
<evidence type="ECO:0000313" key="10">
    <source>
        <dbReference type="Proteomes" id="UP001500724"/>
    </source>
</evidence>
<keyword evidence="6" id="KW-1133">Transmembrane helix</keyword>
<dbReference type="Proteomes" id="UP001500724">
    <property type="component" value="Unassembled WGS sequence"/>
</dbReference>
<protein>
    <recommendedName>
        <fullName evidence="8">Gram-positive cocci surface proteins LPxTG domain-containing protein</fullName>
    </recommendedName>
</protein>
<keyword evidence="6" id="KW-0472">Membrane</keyword>
<dbReference type="NCBIfam" id="TIGR01167">
    <property type="entry name" value="LPXTG_anchor"/>
    <property type="match status" value="1"/>
</dbReference>
<gene>
    <name evidence="9" type="ORF">GCM10009535_17480</name>
</gene>
<reference evidence="10" key="1">
    <citation type="journal article" date="2019" name="Int. J. Syst. Evol. Microbiol.">
        <title>The Global Catalogue of Microorganisms (GCM) 10K type strain sequencing project: providing services to taxonomists for standard genome sequencing and annotation.</title>
        <authorList>
            <consortium name="The Broad Institute Genomics Platform"/>
            <consortium name="The Broad Institute Genome Sequencing Center for Infectious Disease"/>
            <person name="Wu L."/>
            <person name="Ma J."/>
        </authorList>
    </citation>
    <scope>NUCLEOTIDE SEQUENCE [LARGE SCALE GENOMIC DNA]</scope>
    <source>
        <strain evidence="10">JCM 10367</strain>
    </source>
</reference>
<feature type="transmembrane region" description="Helical" evidence="6">
    <location>
        <begin position="135"/>
        <end position="154"/>
    </location>
</feature>
<dbReference type="RefSeq" id="WP_343999113.1">
    <property type="nucleotide sequence ID" value="NZ_BAAAGU010000014.1"/>
</dbReference>
<accession>A0ABP3SLM7</accession>
<proteinExistence type="predicted"/>
<dbReference type="EMBL" id="BAAAGU010000014">
    <property type="protein sequence ID" value="GAA0640870.1"/>
    <property type="molecule type" value="Genomic_DNA"/>
</dbReference>
<name>A0ABP3SLM7_9ACTN</name>
<keyword evidence="2" id="KW-0964">Secreted</keyword>
<evidence type="ECO:0000256" key="3">
    <source>
        <dbReference type="ARBA" id="ARBA00022729"/>
    </source>
</evidence>
<evidence type="ECO:0000256" key="2">
    <source>
        <dbReference type="ARBA" id="ARBA00022525"/>
    </source>
</evidence>
<keyword evidence="10" id="KW-1185">Reference proteome</keyword>
<evidence type="ECO:0000256" key="4">
    <source>
        <dbReference type="ARBA" id="ARBA00023088"/>
    </source>
</evidence>
<feature type="compositionally biased region" description="Basic and acidic residues" evidence="5">
    <location>
        <begin position="60"/>
        <end position="70"/>
    </location>
</feature>
<dbReference type="InterPro" id="IPR008613">
    <property type="entry name" value="Excalibur_Ca-bd_domain"/>
</dbReference>
<dbReference type="PROSITE" id="PS50847">
    <property type="entry name" value="GRAM_POS_ANCHORING"/>
    <property type="match status" value="1"/>
</dbReference>
<dbReference type="InterPro" id="IPR019931">
    <property type="entry name" value="LPXTG_anchor"/>
</dbReference>
<sequence>MNPIRTSARTSARASAAALAALALAAVPATAVAHDGNHPFANCTEAYNNGYSNIPAGDQHYAKRLDRDGDGIGCDKPPAGFKPRGDQGESEGGGTGAKESEGGGGTGAKESSGTDAEGGSGTDLAETGGNDATPYIAGAGAVVVLAGGGLLIAARRRRDAR</sequence>
<keyword evidence="3 7" id="KW-0732">Signal</keyword>
<dbReference type="NCBIfam" id="NF041528">
    <property type="entry name" value="strep_LAETG"/>
    <property type="match status" value="1"/>
</dbReference>
<feature type="chain" id="PRO_5045515938" description="Gram-positive cocci surface proteins LPxTG domain-containing protein" evidence="7">
    <location>
        <begin position="34"/>
        <end position="161"/>
    </location>
</feature>
<comment type="caution">
    <text evidence="9">The sequence shown here is derived from an EMBL/GenBank/DDBJ whole genome shotgun (WGS) entry which is preliminary data.</text>
</comment>
<keyword evidence="4" id="KW-0572">Peptidoglycan-anchor</keyword>
<feature type="signal peptide" evidence="7">
    <location>
        <begin position="1"/>
        <end position="33"/>
    </location>
</feature>
<evidence type="ECO:0000256" key="7">
    <source>
        <dbReference type="SAM" id="SignalP"/>
    </source>
</evidence>
<keyword evidence="1" id="KW-0134">Cell wall</keyword>
<evidence type="ECO:0000256" key="6">
    <source>
        <dbReference type="SAM" id="Phobius"/>
    </source>
</evidence>
<dbReference type="Pfam" id="PF05901">
    <property type="entry name" value="Excalibur"/>
    <property type="match status" value="1"/>
</dbReference>
<feature type="region of interest" description="Disordered" evidence="5">
    <location>
        <begin position="57"/>
        <end position="133"/>
    </location>
</feature>
<feature type="compositionally biased region" description="Gly residues" evidence="5">
    <location>
        <begin position="90"/>
        <end position="107"/>
    </location>
</feature>
<organism evidence="9 10">
    <name type="scientific">Streptomyces thermocarboxydovorans</name>
    <dbReference type="NCBI Taxonomy" id="59298"/>
    <lineage>
        <taxon>Bacteria</taxon>
        <taxon>Bacillati</taxon>
        <taxon>Actinomycetota</taxon>
        <taxon>Actinomycetes</taxon>
        <taxon>Kitasatosporales</taxon>
        <taxon>Streptomycetaceae</taxon>
        <taxon>Streptomyces</taxon>
    </lineage>
</organism>
<evidence type="ECO:0000259" key="8">
    <source>
        <dbReference type="PROSITE" id="PS50847"/>
    </source>
</evidence>
<evidence type="ECO:0000256" key="5">
    <source>
        <dbReference type="SAM" id="MobiDB-lite"/>
    </source>
</evidence>
<keyword evidence="6" id="KW-0812">Transmembrane</keyword>